<dbReference type="Proteomes" id="UP000187455">
    <property type="component" value="Unassembled WGS sequence"/>
</dbReference>
<comment type="caution">
    <text evidence="2">The sequence shown here is derived from an EMBL/GenBank/DDBJ whole genome shotgun (WGS) entry which is preliminary data.</text>
</comment>
<feature type="transmembrane region" description="Helical" evidence="1">
    <location>
        <begin position="81"/>
        <end position="98"/>
    </location>
</feature>
<evidence type="ECO:0000313" key="2">
    <source>
        <dbReference type="EMBL" id="OLY83131.1"/>
    </source>
</evidence>
<keyword evidence="1" id="KW-0472">Membrane</keyword>
<accession>A0A1R0H1W6</accession>
<reference evidence="2 3" key="1">
    <citation type="journal article" date="2016" name="Mol. Biol. Evol.">
        <title>Genome-Wide Survey of Gut Fungi (Harpellales) Reveals the First Horizontally Transferred Ubiquitin Gene from a Mosquito Host.</title>
        <authorList>
            <person name="Wang Y."/>
            <person name="White M.M."/>
            <person name="Kvist S."/>
            <person name="Moncalvo J.M."/>
        </authorList>
    </citation>
    <scope>NUCLEOTIDE SEQUENCE [LARGE SCALE GENOMIC DNA]</scope>
    <source>
        <strain evidence="2 3">ALG-7-W6</strain>
    </source>
</reference>
<protein>
    <submittedName>
        <fullName evidence="2">Uncharacterized protein</fullName>
    </submittedName>
</protein>
<name>A0A1R0H1W6_9FUNG</name>
<evidence type="ECO:0000256" key="1">
    <source>
        <dbReference type="SAM" id="Phobius"/>
    </source>
</evidence>
<dbReference type="InterPro" id="IPR012677">
    <property type="entry name" value="Nucleotide-bd_a/b_plait_sf"/>
</dbReference>
<sequence length="380" mass="44128">MSYNRRASESLGGFTFSQPINKDPSLRSIWPNDSVSFPVPNDPVAESLPNFSSIDKNVFVRRYGSLNHGLRREKTEWTAEAIIKSIFCFYLFFFLFFYEAYTFTKLYLFYEIEYPSERTIDLYDFPPEFETADINLALEKYQHGNSVRGGYRIKWLNDTRALVVFRKPDLLPIAIADFESNPLIKARVFNFKESDLHDFNRENENSSNTARKSSLSDQIPPAMNIDLEAIQKRYRPDLSLELSDFCRPMETSDLLEFLAPYRKNGHIVRIKWFNKNRAIAWFSDPILASQAVKDNANSSILSIKPYTFLPADIKSDHFNFQHLDFTQDVRISPLDNIESKNRHYPFNSGVMATRRNTVSGSSGYVRRPTLPSRLSKTFNE</sequence>
<gene>
    <name evidence="2" type="ORF">AYI68_g2741</name>
</gene>
<organism evidence="2 3">
    <name type="scientific">Smittium mucronatum</name>
    <dbReference type="NCBI Taxonomy" id="133383"/>
    <lineage>
        <taxon>Eukaryota</taxon>
        <taxon>Fungi</taxon>
        <taxon>Fungi incertae sedis</taxon>
        <taxon>Zoopagomycota</taxon>
        <taxon>Kickxellomycotina</taxon>
        <taxon>Harpellomycetes</taxon>
        <taxon>Harpellales</taxon>
        <taxon>Legeriomycetaceae</taxon>
        <taxon>Smittium</taxon>
    </lineage>
</organism>
<keyword evidence="1" id="KW-1133">Transmembrane helix</keyword>
<dbReference type="EMBL" id="LSSL01001057">
    <property type="protein sequence ID" value="OLY83131.1"/>
    <property type="molecule type" value="Genomic_DNA"/>
</dbReference>
<dbReference type="OrthoDB" id="5418203at2759"/>
<dbReference type="AlphaFoldDB" id="A0A1R0H1W6"/>
<dbReference type="PANTHER" id="PTHR21678:SF0">
    <property type="entry name" value="C3H1-TYPE DOMAIN-CONTAINING PROTEIN"/>
    <property type="match status" value="1"/>
</dbReference>
<dbReference type="PANTHER" id="PTHR21678">
    <property type="entry name" value="GROWTH INHIBITION AND DIFFERENTIATION RELATED PROTEIN 88"/>
    <property type="match status" value="1"/>
</dbReference>
<keyword evidence="1" id="KW-0812">Transmembrane</keyword>
<dbReference type="STRING" id="133383.A0A1R0H1W6"/>
<dbReference type="Gene3D" id="3.30.70.330">
    <property type="match status" value="2"/>
</dbReference>
<dbReference type="InterPro" id="IPR039884">
    <property type="entry name" value="R3HC1/R3HCL"/>
</dbReference>
<proteinExistence type="predicted"/>
<evidence type="ECO:0000313" key="3">
    <source>
        <dbReference type="Proteomes" id="UP000187455"/>
    </source>
</evidence>
<keyword evidence="3" id="KW-1185">Reference proteome</keyword>